<name>A0ABR3WPK7_9EURO</name>
<evidence type="ECO:0000259" key="2">
    <source>
        <dbReference type="Pfam" id="PF12417"/>
    </source>
</evidence>
<dbReference type="InterPro" id="IPR022137">
    <property type="entry name" value="Znf_prot_DUF3669"/>
</dbReference>
<dbReference type="Pfam" id="PF12417">
    <property type="entry name" value="DUF3669"/>
    <property type="match status" value="1"/>
</dbReference>
<feature type="region of interest" description="Disordered" evidence="1">
    <location>
        <begin position="163"/>
        <end position="186"/>
    </location>
</feature>
<evidence type="ECO:0000256" key="1">
    <source>
        <dbReference type="SAM" id="MobiDB-lite"/>
    </source>
</evidence>
<proteinExistence type="predicted"/>
<comment type="caution">
    <text evidence="3">The sequence shown here is derived from an EMBL/GenBank/DDBJ whole genome shotgun (WGS) entry which is preliminary data.</text>
</comment>
<feature type="domain" description="DUF3669" evidence="2">
    <location>
        <begin position="279"/>
        <end position="339"/>
    </location>
</feature>
<sequence length="373" mass="42730">MTKFRRIGAGFCGTVWAEPDSSSAFKREDGGPGRSLSNDFNMHKRVIQSLEQLRCLDKNNATVYETATANTSSQTNLTIIAIPTCHRFITPTDTTWWDANLAKFPEGYTSCNVIHAQRIPPMSRPVREFLIDRYCPPSIVAEIKTSDTNQDCLIRPYLGRRRVLPTEPSQSDDERGTGTSSRRPPRQRAFFSLRNFPLHIDQMEQLGVPFSDMEIYTRGMADALAAMHFIARIDANDVEFVLAPPPPFPPHNAERPSSLSQEERDDYPVIVNVLGTHTMWILDFDCCRDIVMDDEKGLEQVITAFLRNDPFYPRPSSSMELWRVFRVRYLWTVQEILRGKRGVDRGGLIAFAEKFVQEIEEREMEKMQRRGSS</sequence>
<evidence type="ECO:0000313" key="4">
    <source>
        <dbReference type="Proteomes" id="UP001583193"/>
    </source>
</evidence>
<dbReference type="Proteomes" id="UP001583193">
    <property type="component" value="Unassembled WGS sequence"/>
</dbReference>
<dbReference type="PANTHER" id="PTHR40780:SF3">
    <property type="entry name" value="DUF3669 DOMAIN-CONTAINING PROTEIN"/>
    <property type="match status" value="1"/>
</dbReference>
<keyword evidence="4" id="KW-1185">Reference proteome</keyword>
<organism evidence="3 4">
    <name type="scientific">Paecilomyces lecythidis</name>
    <dbReference type="NCBI Taxonomy" id="3004212"/>
    <lineage>
        <taxon>Eukaryota</taxon>
        <taxon>Fungi</taxon>
        <taxon>Dikarya</taxon>
        <taxon>Ascomycota</taxon>
        <taxon>Pezizomycotina</taxon>
        <taxon>Eurotiomycetes</taxon>
        <taxon>Eurotiomycetidae</taxon>
        <taxon>Eurotiales</taxon>
        <taxon>Thermoascaceae</taxon>
        <taxon>Paecilomyces</taxon>
    </lineage>
</organism>
<protein>
    <recommendedName>
        <fullName evidence="2">DUF3669 domain-containing protein</fullName>
    </recommendedName>
</protein>
<dbReference type="EMBL" id="JAVDPF010000059">
    <property type="protein sequence ID" value="KAL1865577.1"/>
    <property type="molecule type" value="Genomic_DNA"/>
</dbReference>
<evidence type="ECO:0000313" key="3">
    <source>
        <dbReference type="EMBL" id="KAL1865577.1"/>
    </source>
</evidence>
<reference evidence="3 4" key="1">
    <citation type="journal article" date="2024" name="IMA Fungus">
        <title>IMA Genome - F19 : A genome assembly and annotation guide to empower mycologists, including annotated draft genome sequences of Ceratocystis pirilliformis, Diaporthe australafricana, Fusarium ophioides, Paecilomyces lecythidis, and Sporothrix stenoceras.</title>
        <authorList>
            <person name="Aylward J."/>
            <person name="Wilson A.M."/>
            <person name="Visagie C.M."/>
            <person name="Spraker J."/>
            <person name="Barnes I."/>
            <person name="Buitendag C."/>
            <person name="Ceriani C."/>
            <person name="Del Mar Angel L."/>
            <person name="du Plessis D."/>
            <person name="Fuchs T."/>
            <person name="Gasser K."/>
            <person name="Kramer D."/>
            <person name="Li W."/>
            <person name="Munsamy K."/>
            <person name="Piso A."/>
            <person name="Price J.L."/>
            <person name="Sonnekus B."/>
            <person name="Thomas C."/>
            <person name="van der Nest A."/>
            <person name="van Dijk A."/>
            <person name="van Heerden A."/>
            <person name="van Vuuren N."/>
            <person name="Yilmaz N."/>
            <person name="Duong T.A."/>
            <person name="van der Merwe N.A."/>
            <person name="Wingfield M.J."/>
            <person name="Wingfield B.D."/>
        </authorList>
    </citation>
    <scope>NUCLEOTIDE SEQUENCE [LARGE SCALE GENOMIC DNA]</scope>
    <source>
        <strain evidence="3 4">CMW 18167</strain>
    </source>
</reference>
<gene>
    <name evidence="3" type="ORF">Plec18167_009390</name>
</gene>
<accession>A0ABR3WPK7</accession>
<dbReference type="PANTHER" id="PTHR40780">
    <property type="entry name" value="DUF3669 DOMAIN-CONTAINING PROTEIN"/>
    <property type="match status" value="1"/>
</dbReference>